<evidence type="ECO:0000313" key="1">
    <source>
        <dbReference type="EMBL" id="CAB5221884.1"/>
    </source>
</evidence>
<organism evidence="1">
    <name type="scientific">uncultured Caudovirales phage</name>
    <dbReference type="NCBI Taxonomy" id="2100421"/>
    <lineage>
        <taxon>Viruses</taxon>
        <taxon>Duplodnaviria</taxon>
        <taxon>Heunggongvirae</taxon>
        <taxon>Uroviricota</taxon>
        <taxon>Caudoviricetes</taxon>
        <taxon>Peduoviridae</taxon>
        <taxon>Maltschvirus</taxon>
        <taxon>Maltschvirus maltsch</taxon>
    </lineage>
</organism>
<reference evidence="1" key="1">
    <citation type="submission" date="2020-05" db="EMBL/GenBank/DDBJ databases">
        <authorList>
            <person name="Chiriac C."/>
            <person name="Salcher M."/>
            <person name="Ghai R."/>
            <person name="Kavagutti S V."/>
        </authorList>
    </citation>
    <scope>NUCLEOTIDE SEQUENCE</scope>
</reference>
<dbReference type="EMBL" id="LR798295">
    <property type="protein sequence ID" value="CAB5221884.1"/>
    <property type="molecule type" value="Genomic_DNA"/>
</dbReference>
<gene>
    <name evidence="1" type="ORF">UFOVP359_117</name>
</gene>
<protein>
    <submittedName>
        <fullName evidence="1">Uncharacterized protein</fullName>
    </submittedName>
</protein>
<sequence length="86" mass="10006">MLEKELPEITKPFPEPELLPFDIAMLIDNVVYQVLNVDGQSAAQYLAQPTYLRVKHGETKVGWKYDPETKTFSRPTYDPETDTFHY</sequence>
<name>A0A6J7X0M6_9CAUD</name>
<accession>A0A6J7X0M6</accession>
<proteinExistence type="predicted"/>